<organism evidence="2 3">
    <name type="scientific">Cherax quadricarinatus</name>
    <name type="common">Australian red claw crayfish</name>
    <dbReference type="NCBI Taxonomy" id="27406"/>
    <lineage>
        <taxon>Eukaryota</taxon>
        <taxon>Metazoa</taxon>
        <taxon>Ecdysozoa</taxon>
        <taxon>Arthropoda</taxon>
        <taxon>Crustacea</taxon>
        <taxon>Multicrustacea</taxon>
        <taxon>Malacostraca</taxon>
        <taxon>Eumalacostraca</taxon>
        <taxon>Eucarida</taxon>
        <taxon>Decapoda</taxon>
        <taxon>Pleocyemata</taxon>
        <taxon>Astacidea</taxon>
        <taxon>Parastacoidea</taxon>
        <taxon>Parastacidae</taxon>
        <taxon>Cherax</taxon>
    </lineage>
</organism>
<feature type="non-terminal residue" evidence="2">
    <location>
        <position position="1"/>
    </location>
</feature>
<gene>
    <name evidence="2" type="ORF">OTU49_013143</name>
</gene>
<evidence type="ECO:0000259" key="1">
    <source>
        <dbReference type="PROSITE" id="PS50835"/>
    </source>
</evidence>
<keyword evidence="3" id="KW-1185">Reference proteome</keyword>
<evidence type="ECO:0000313" key="2">
    <source>
        <dbReference type="EMBL" id="KAK8720719.1"/>
    </source>
</evidence>
<feature type="non-terminal residue" evidence="2">
    <location>
        <position position="113"/>
    </location>
</feature>
<dbReference type="InterPro" id="IPR007110">
    <property type="entry name" value="Ig-like_dom"/>
</dbReference>
<dbReference type="InterPro" id="IPR013783">
    <property type="entry name" value="Ig-like_fold"/>
</dbReference>
<feature type="domain" description="Ig-like" evidence="1">
    <location>
        <begin position="26"/>
        <end position="104"/>
    </location>
</feature>
<proteinExistence type="predicted"/>
<comment type="caution">
    <text evidence="2">The sequence shown here is derived from an EMBL/GenBank/DDBJ whole genome shotgun (WGS) entry which is preliminary data.</text>
</comment>
<dbReference type="Gene3D" id="2.60.40.10">
    <property type="entry name" value="Immunoglobulins"/>
    <property type="match status" value="1"/>
</dbReference>
<protein>
    <recommendedName>
        <fullName evidence="1">Ig-like domain-containing protein</fullName>
    </recommendedName>
</protein>
<accession>A0AAW0VWK7</accession>
<sequence length="113" mass="12131">DSVWVVSLTDSTGRPLEGHSVGPLTDGASVSLACQANHGSSEVVSLAWLLEGDEVDVSWATAEKGVAINQLTLSNLHQEHRNAHLTCRLTALDPDHPYVAFNLTDASTFITMY</sequence>
<dbReference type="Proteomes" id="UP001445076">
    <property type="component" value="Unassembled WGS sequence"/>
</dbReference>
<evidence type="ECO:0000313" key="3">
    <source>
        <dbReference type="Proteomes" id="UP001445076"/>
    </source>
</evidence>
<dbReference type="PROSITE" id="PS50835">
    <property type="entry name" value="IG_LIKE"/>
    <property type="match status" value="1"/>
</dbReference>
<dbReference type="EMBL" id="JARKIK010000243">
    <property type="protein sequence ID" value="KAK8720719.1"/>
    <property type="molecule type" value="Genomic_DNA"/>
</dbReference>
<dbReference type="AlphaFoldDB" id="A0AAW0VWK7"/>
<reference evidence="2 3" key="1">
    <citation type="journal article" date="2024" name="BMC Genomics">
        <title>Genome assembly of redclaw crayfish (Cherax quadricarinatus) provides insights into its immune adaptation and hypoxia tolerance.</title>
        <authorList>
            <person name="Liu Z."/>
            <person name="Zheng J."/>
            <person name="Li H."/>
            <person name="Fang K."/>
            <person name="Wang S."/>
            <person name="He J."/>
            <person name="Zhou D."/>
            <person name="Weng S."/>
            <person name="Chi M."/>
            <person name="Gu Z."/>
            <person name="He J."/>
            <person name="Li F."/>
            <person name="Wang M."/>
        </authorList>
    </citation>
    <scope>NUCLEOTIDE SEQUENCE [LARGE SCALE GENOMIC DNA]</scope>
    <source>
        <strain evidence="2">ZL_2023a</strain>
    </source>
</reference>
<name>A0AAW0VWK7_CHEQU</name>